<dbReference type="AlphaFoldDB" id="A0AAW0Q5Q1"/>
<dbReference type="Pfam" id="PF00651">
    <property type="entry name" value="BTB"/>
    <property type="match status" value="1"/>
</dbReference>
<dbReference type="InterPro" id="IPR011333">
    <property type="entry name" value="SKP1/BTB/POZ_sf"/>
</dbReference>
<sequence length="227" mass="26146">MASKTDNKTVGDLRLFEAGMMFDTVIICKDRRWGLHRSILASRCQWFMENLVLEENQEEDKMLIRLHELSGDLLHTLLKFIYTSEIEHEQISDNRVLATLFNMSVTFKLPTLRDAILDEATRLAGVIASGRRSSGYRPFTIQQLDELFGAVRIAYSGEYAQQKSLRKVYQKLFIDCNASVKKSRYFYDCMRTIPVFMVDITENTNFSVRFAEQDSYIDGGYTGPCGL</sequence>
<dbReference type="Gene3D" id="3.30.710.10">
    <property type="entry name" value="Potassium Channel Kv1.1, Chain A"/>
    <property type="match status" value="1"/>
</dbReference>
<protein>
    <submittedName>
        <fullName evidence="2">Kelch-like protein 40a</fullName>
    </submittedName>
</protein>
<dbReference type="CDD" id="cd18186">
    <property type="entry name" value="BTB_POZ_ZBTB_KLHL-like"/>
    <property type="match status" value="1"/>
</dbReference>
<proteinExistence type="predicted"/>
<accession>A0AAW0Q5Q1</accession>
<organism evidence="2 3">
    <name type="scientific">Apiospora kogelbergensis</name>
    <dbReference type="NCBI Taxonomy" id="1337665"/>
    <lineage>
        <taxon>Eukaryota</taxon>
        <taxon>Fungi</taxon>
        <taxon>Dikarya</taxon>
        <taxon>Ascomycota</taxon>
        <taxon>Pezizomycotina</taxon>
        <taxon>Sordariomycetes</taxon>
        <taxon>Xylariomycetidae</taxon>
        <taxon>Amphisphaeriales</taxon>
        <taxon>Apiosporaceae</taxon>
        <taxon>Apiospora</taxon>
    </lineage>
</organism>
<name>A0AAW0Q5Q1_9PEZI</name>
<dbReference type="Proteomes" id="UP001392437">
    <property type="component" value="Unassembled WGS sequence"/>
</dbReference>
<dbReference type="PROSITE" id="PS50097">
    <property type="entry name" value="BTB"/>
    <property type="match status" value="1"/>
</dbReference>
<gene>
    <name evidence="2" type="ORF">PG999_014382</name>
</gene>
<evidence type="ECO:0000313" key="2">
    <source>
        <dbReference type="EMBL" id="KAK8092795.1"/>
    </source>
</evidence>
<reference evidence="2 3" key="1">
    <citation type="submission" date="2023-01" db="EMBL/GenBank/DDBJ databases">
        <title>Analysis of 21 Apiospora genomes using comparative genomics revels a genus with tremendous synthesis potential of carbohydrate active enzymes and secondary metabolites.</title>
        <authorList>
            <person name="Sorensen T."/>
        </authorList>
    </citation>
    <scope>NUCLEOTIDE SEQUENCE [LARGE SCALE GENOMIC DNA]</scope>
    <source>
        <strain evidence="2 3">CBS 117206</strain>
    </source>
</reference>
<comment type="caution">
    <text evidence="2">The sequence shown here is derived from an EMBL/GenBank/DDBJ whole genome shotgun (WGS) entry which is preliminary data.</text>
</comment>
<feature type="domain" description="BTB" evidence="1">
    <location>
        <begin position="22"/>
        <end position="90"/>
    </location>
</feature>
<evidence type="ECO:0000313" key="3">
    <source>
        <dbReference type="Proteomes" id="UP001392437"/>
    </source>
</evidence>
<dbReference type="EMBL" id="JAQQWP010000012">
    <property type="protein sequence ID" value="KAK8092795.1"/>
    <property type="molecule type" value="Genomic_DNA"/>
</dbReference>
<keyword evidence="3" id="KW-1185">Reference proteome</keyword>
<dbReference type="InterPro" id="IPR000210">
    <property type="entry name" value="BTB/POZ_dom"/>
</dbReference>
<dbReference type="SUPFAM" id="SSF54695">
    <property type="entry name" value="POZ domain"/>
    <property type="match status" value="1"/>
</dbReference>
<evidence type="ECO:0000259" key="1">
    <source>
        <dbReference type="PROSITE" id="PS50097"/>
    </source>
</evidence>